<reference evidence="2 3" key="1">
    <citation type="submission" date="2019-05" db="EMBL/GenBank/DDBJ databases">
        <title>Another draft genome of Portunus trituberculatus and its Hox gene families provides insights of decapod evolution.</title>
        <authorList>
            <person name="Jeong J.-H."/>
            <person name="Song I."/>
            <person name="Kim S."/>
            <person name="Choi T."/>
            <person name="Kim D."/>
            <person name="Ryu S."/>
            <person name="Kim W."/>
        </authorList>
    </citation>
    <scope>NUCLEOTIDE SEQUENCE [LARGE SCALE GENOMIC DNA]</scope>
    <source>
        <tissue evidence="2">Muscle</tissue>
    </source>
</reference>
<feature type="region of interest" description="Disordered" evidence="1">
    <location>
        <begin position="49"/>
        <end position="84"/>
    </location>
</feature>
<keyword evidence="3" id="KW-1185">Reference proteome</keyword>
<dbReference type="AlphaFoldDB" id="A0A5B7IMT9"/>
<name>A0A5B7IMT9_PORTR</name>
<evidence type="ECO:0000256" key="1">
    <source>
        <dbReference type="SAM" id="MobiDB-lite"/>
    </source>
</evidence>
<dbReference type="Proteomes" id="UP000324222">
    <property type="component" value="Unassembled WGS sequence"/>
</dbReference>
<proteinExistence type="predicted"/>
<feature type="compositionally biased region" description="Basic residues" evidence="1">
    <location>
        <begin position="49"/>
        <end position="65"/>
    </location>
</feature>
<sequence length="95" mass="10643">MEQQQQQQQQGREGFLSTSLNQMPPPPCSTTQHHLHHTVLRAVRRHLHGGILKKGRGVRAARRPRPAPGSCPEPAETRRISGKNPVSLRLHIAIQ</sequence>
<organism evidence="2 3">
    <name type="scientific">Portunus trituberculatus</name>
    <name type="common">Swimming crab</name>
    <name type="synonym">Neptunus trituberculatus</name>
    <dbReference type="NCBI Taxonomy" id="210409"/>
    <lineage>
        <taxon>Eukaryota</taxon>
        <taxon>Metazoa</taxon>
        <taxon>Ecdysozoa</taxon>
        <taxon>Arthropoda</taxon>
        <taxon>Crustacea</taxon>
        <taxon>Multicrustacea</taxon>
        <taxon>Malacostraca</taxon>
        <taxon>Eumalacostraca</taxon>
        <taxon>Eucarida</taxon>
        <taxon>Decapoda</taxon>
        <taxon>Pleocyemata</taxon>
        <taxon>Brachyura</taxon>
        <taxon>Eubrachyura</taxon>
        <taxon>Portunoidea</taxon>
        <taxon>Portunidae</taxon>
        <taxon>Portuninae</taxon>
        <taxon>Portunus</taxon>
    </lineage>
</organism>
<accession>A0A5B7IMT9</accession>
<comment type="caution">
    <text evidence="2">The sequence shown here is derived from an EMBL/GenBank/DDBJ whole genome shotgun (WGS) entry which is preliminary data.</text>
</comment>
<feature type="region of interest" description="Disordered" evidence="1">
    <location>
        <begin position="1"/>
        <end position="34"/>
    </location>
</feature>
<evidence type="ECO:0000313" key="2">
    <source>
        <dbReference type="EMBL" id="MPC85880.1"/>
    </source>
</evidence>
<feature type="compositionally biased region" description="Low complexity" evidence="1">
    <location>
        <begin position="1"/>
        <end position="10"/>
    </location>
</feature>
<dbReference type="EMBL" id="VSRR010069866">
    <property type="protein sequence ID" value="MPC85880.1"/>
    <property type="molecule type" value="Genomic_DNA"/>
</dbReference>
<evidence type="ECO:0000313" key="3">
    <source>
        <dbReference type="Proteomes" id="UP000324222"/>
    </source>
</evidence>
<gene>
    <name evidence="2" type="ORF">E2C01_080679</name>
</gene>
<protein>
    <submittedName>
        <fullName evidence="2">Uncharacterized protein</fullName>
    </submittedName>
</protein>